<dbReference type="AlphaFoldDB" id="A0A2S0VM34"/>
<keyword evidence="2" id="KW-1003">Cell membrane</keyword>
<reference evidence="7 8" key="1">
    <citation type="submission" date="2018-01" db="EMBL/GenBank/DDBJ databases">
        <title>Genome sequence of a Cantenovulum-like bacteria.</title>
        <authorList>
            <person name="Tan W.R."/>
            <person name="Lau N.-S."/>
            <person name="Go F."/>
            <person name="Amirul A.-A.A."/>
        </authorList>
    </citation>
    <scope>NUCLEOTIDE SEQUENCE [LARGE SCALE GENOMIC DNA]</scope>
    <source>
        <strain evidence="7 8">CCB-QB4</strain>
    </source>
</reference>
<keyword evidence="3 6" id="KW-0812">Transmembrane</keyword>
<dbReference type="OrthoDB" id="9815248at2"/>
<name>A0A2S0VM34_9ALTE</name>
<keyword evidence="8" id="KW-1185">Reference proteome</keyword>
<feature type="transmembrane region" description="Helical" evidence="6">
    <location>
        <begin position="315"/>
        <end position="338"/>
    </location>
</feature>
<dbReference type="GO" id="GO:0005886">
    <property type="term" value="C:plasma membrane"/>
    <property type="evidence" value="ECO:0007669"/>
    <property type="project" value="UniProtKB-SubCell"/>
</dbReference>
<feature type="transmembrane region" description="Helical" evidence="6">
    <location>
        <begin position="344"/>
        <end position="362"/>
    </location>
</feature>
<dbReference type="Proteomes" id="UP000244441">
    <property type="component" value="Chromosome"/>
</dbReference>
<dbReference type="PANTHER" id="PTHR30250">
    <property type="entry name" value="PST FAMILY PREDICTED COLANIC ACID TRANSPORTER"/>
    <property type="match status" value="1"/>
</dbReference>
<feature type="transmembrane region" description="Helical" evidence="6">
    <location>
        <begin position="102"/>
        <end position="122"/>
    </location>
</feature>
<gene>
    <name evidence="7" type="ORF">C2869_01870</name>
</gene>
<feature type="transmembrane region" description="Helical" evidence="6">
    <location>
        <begin position="68"/>
        <end position="90"/>
    </location>
</feature>
<evidence type="ECO:0000256" key="2">
    <source>
        <dbReference type="ARBA" id="ARBA00022475"/>
    </source>
</evidence>
<evidence type="ECO:0000313" key="8">
    <source>
        <dbReference type="Proteomes" id="UP000244441"/>
    </source>
</evidence>
<feature type="transmembrane region" description="Helical" evidence="6">
    <location>
        <begin position="270"/>
        <end position="294"/>
    </location>
</feature>
<evidence type="ECO:0000313" key="7">
    <source>
        <dbReference type="EMBL" id="AWB65268.1"/>
    </source>
</evidence>
<evidence type="ECO:0000256" key="1">
    <source>
        <dbReference type="ARBA" id="ARBA00004651"/>
    </source>
</evidence>
<organism evidence="7 8">
    <name type="scientific">Saccharobesus litoralis</name>
    <dbReference type="NCBI Taxonomy" id="2172099"/>
    <lineage>
        <taxon>Bacteria</taxon>
        <taxon>Pseudomonadati</taxon>
        <taxon>Pseudomonadota</taxon>
        <taxon>Gammaproteobacteria</taxon>
        <taxon>Alteromonadales</taxon>
        <taxon>Alteromonadaceae</taxon>
        <taxon>Saccharobesus</taxon>
    </lineage>
</organism>
<comment type="subcellular location">
    <subcellularLocation>
        <location evidence="1">Cell membrane</location>
        <topology evidence="1">Multi-pass membrane protein</topology>
    </subcellularLocation>
</comment>
<dbReference type="KEGG" id="cate:C2869_01870"/>
<protein>
    <submittedName>
        <fullName evidence="7">Oligosaccharide translocase</fullName>
    </submittedName>
</protein>
<evidence type="ECO:0000256" key="3">
    <source>
        <dbReference type="ARBA" id="ARBA00022692"/>
    </source>
</evidence>
<dbReference type="RefSeq" id="WP_108601345.1">
    <property type="nucleotide sequence ID" value="NZ_CP026604.1"/>
</dbReference>
<keyword evidence="5 6" id="KW-0472">Membrane</keyword>
<dbReference type="EMBL" id="CP026604">
    <property type="protein sequence ID" value="AWB65268.1"/>
    <property type="molecule type" value="Genomic_DNA"/>
</dbReference>
<sequence>MQLLNPKNETQTWLASRLVQIKLPKALIHTLMYGVSIVFMKGLSLILLPFLTHALSQQEYGQLEVLSSIAILGSVLAGLGLAEALFRFYGLSKTTDEAQSHAAHLLLLAILVAAAMASLAWVCYPQVQSILPGYLPANTVLIVLLTISLEAIIAVALGWLRLQDKVGLFCTLTCGRALLQLLLTFYWVELGQGVNGIVLAGFIAATIQAFLLLMHFANDLNRHLVKRSILNFSLLKSYLQYCTPIMLSGLIAFGLMGVDKWFLAKYADLNQVAILGVASKFALATVILLQPYTMWWSPKRFQVLQQQGQQLTSQYIVIGLALLLFICVVMAGASPLLVHFLVPVSYQNVVAIITPMILAMACKEAAELVNIGCFVGKTSHSQMAINAFSAGLFVLLLWWLTPSFGMFAVAWGLLAVQCTRLTLFYLVSQTFLKLNYPLGKLLLIGTISTTLVVLLPYLMTLGYSVTMMSLCLLSTSTLIAWLCAKVLCNRNDLTTAG</sequence>
<feature type="transmembrane region" description="Helical" evidence="6">
    <location>
        <begin position="238"/>
        <end position="258"/>
    </location>
</feature>
<feature type="transmembrane region" description="Helical" evidence="6">
    <location>
        <begin position="438"/>
        <end position="459"/>
    </location>
</feature>
<feature type="transmembrane region" description="Helical" evidence="6">
    <location>
        <begin position="406"/>
        <end position="426"/>
    </location>
</feature>
<feature type="transmembrane region" description="Helical" evidence="6">
    <location>
        <begin position="166"/>
        <end position="188"/>
    </location>
</feature>
<feature type="transmembrane region" description="Helical" evidence="6">
    <location>
        <begin position="26"/>
        <end position="48"/>
    </location>
</feature>
<feature type="transmembrane region" description="Helical" evidence="6">
    <location>
        <begin position="383"/>
        <end position="400"/>
    </location>
</feature>
<feature type="transmembrane region" description="Helical" evidence="6">
    <location>
        <begin position="465"/>
        <end position="484"/>
    </location>
</feature>
<feature type="transmembrane region" description="Helical" evidence="6">
    <location>
        <begin position="194"/>
        <end position="217"/>
    </location>
</feature>
<evidence type="ECO:0000256" key="6">
    <source>
        <dbReference type="SAM" id="Phobius"/>
    </source>
</evidence>
<feature type="transmembrane region" description="Helical" evidence="6">
    <location>
        <begin position="134"/>
        <end position="159"/>
    </location>
</feature>
<evidence type="ECO:0000256" key="5">
    <source>
        <dbReference type="ARBA" id="ARBA00023136"/>
    </source>
</evidence>
<accession>A0A2S0VM34</accession>
<proteinExistence type="predicted"/>
<evidence type="ECO:0000256" key="4">
    <source>
        <dbReference type="ARBA" id="ARBA00022989"/>
    </source>
</evidence>
<dbReference type="PANTHER" id="PTHR30250:SF11">
    <property type="entry name" value="O-ANTIGEN TRANSPORTER-RELATED"/>
    <property type="match status" value="1"/>
</dbReference>
<dbReference type="InterPro" id="IPR050833">
    <property type="entry name" value="Poly_Biosynth_Transport"/>
</dbReference>
<keyword evidence="4 6" id="KW-1133">Transmembrane helix</keyword>